<accession>A0AA39F0F4</accession>
<evidence type="ECO:0000256" key="11">
    <source>
        <dbReference type="ARBA" id="ARBA00023223"/>
    </source>
</evidence>
<evidence type="ECO:0000256" key="12">
    <source>
        <dbReference type="ARBA" id="ARBA00023262"/>
    </source>
</evidence>
<evidence type="ECO:0000256" key="10">
    <source>
        <dbReference type="ARBA" id="ARBA00023140"/>
    </source>
</evidence>
<keyword evidence="14" id="KW-0472">Membrane</keyword>
<feature type="transmembrane region" description="Helical" evidence="14">
    <location>
        <begin position="230"/>
        <end position="259"/>
    </location>
</feature>
<comment type="caution">
    <text evidence="17">The sequence shown here is derived from an EMBL/GenBank/DDBJ whole genome shotgun (WGS) entry which is preliminary data.</text>
</comment>
<dbReference type="PANTHER" id="PTHR24096">
    <property type="entry name" value="LONG-CHAIN-FATTY-ACID--COA LIGASE"/>
    <property type="match status" value="1"/>
</dbReference>
<comment type="cofactor">
    <cofactor evidence="1">
        <name>Mg(2+)</name>
        <dbReference type="ChEBI" id="CHEBI:18420"/>
    </cofactor>
</comment>
<feature type="domain" description="AMP-dependent synthetase/ligase" evidence="15">
    <location>
        <begin position="24"/>
        <end position="397"/>
    </location>
</feature>
<dbReference type="AlphaFoldDB" id="A0AA39F0F4"/>
<keyword evidence="18" id="KW-1185">Reference proteome</keyword>
<evidence type="ECO:0000256" key="2">
    <source>
        <dbReference type="ARBA" id="ARBA00004275"/>
    </source>
</evidence>
<dbReference type="CDD" id="cd05911">
    <property type="entry name" value="Firefly_Luc_like"/>
    <property type="match status" value="1"/>
</dbReference>
<dbReference type="GO" id="GO:0008218">
    <property type="term" value="P:bioluminescence"/>
    <property type="evidence" value="ECO:0007669"/>
    <property type="project" value="UniProtKB-KW"/>
</dbReference>
<dbReference type="FunFam" id="3.30.300.30:FF:000007">
    <property type="entry name" value="4-coumarate--CoA ligase 2"/>
    <property type="match status" value="1"/>
</dbReference>
<reference evidence="17" key="1">
    <citation type="journal article" date="2023" name="bioRxiv">
        <title>Scaffold-level genome assemblies of two parasitoid biocontrol wasps reveal the parthenogenesis mechanism and an associated novel virus.</title>
        <authorList>
            <person name="Inwood S."/>
            <person name="Skelly J."/>
            <person name="Guhlin J."/>
            <person name="Harrop T."/>
            <person name="Goldson S."/>
            <person name="Dearden P."/>
        </authorList>
    </citation>
    <scope>NUCLEOTIDE SEQUENCE</scope>
    <source>
        <strain evidence="17">Lincoln</strain>
        <tissue evidence="17">Whole body</tissue>
    </source>
</reference>
<keyword evidence="6" id="KW-0547">Nucleotide-binding</keyword>
<keyword evidence="7" id="KW-0460">Magnesium</keyword>
<dbReference type="InterPro" id="IPR000873">
    <property type="entry name" value="AMP-dep_synth/lig_dom"/>
</dbReference>
<evidence type="ECO:0000259" key="16">
    <source>
        <dbReference type="Pfam" id="PF13193"/>
    </source>
</evidence>
<dbReference type="PANTHER" id="PTHR24096:SF423">
    <property type="entry name" value="GM05240P"/>
    <property type="match status" value="1"/>
</dbReference>
<dbReference type="InterPro" id="IPR045851">
    <property type="entry name" value="AMP-bd_C_sf"/>
</dbReference>
<dbReference type="Gene3D" id="2.30.38.10">
    <property type="entry name" value="Luciferase, Domain 3"/>
    <property type="match status" value="1"/>
</dbReference>
<evidence type="ECO:0000256" key="4">
    <source>
        <dbReference type="ARBA" id="ARBA00012532"/>
    </source>
</evidence>
<keyword evidence="11" id="KW-0455">Luminescence</keyword>
<feature type="domain" description="AMP-binding enzyme C-terminal" evidence="16">
    <location>
        <begin position="449"/>
        <end position="525"/>
    </location>
</feature>
<proteinExistence type="inferred from homology"/>
<evidence type="ECO:0000256" key="14">
    <source>
        <dbReference type="SAM" id="Phobius"/>
    </source>
</evidence>
<dbReference type="GO" id="GO:0004497">
    <property type="term" value="F:monooxygenase activity"/>
    <property type="evidence" value="ECO:0007669"/>
    <property type="project" value="UniProtKB-KW"/>
</dbReference>
<reference evidence="17" key="2">
    <citation type="submission" date="2023-03" db="EMBL/GenBank/DDBJ databases">
        <authorList>
            <person name="Inwood S.N."/>
            <person name="Skelly J.G."/>
            <person name="Guhlin J."/>
            <person name="Harrop T.W.R."/>
            <person name="Goldson S.G."/>
            <person name="Dearden P.K."/>
        </authorList>
    </citation>
    <scope>NUCLEOTIDE SEQUENCE</scope>
    <source>
        <strain evidence="17">Lincoln</strain>
        <tissue evidence="17">Whole body</tissue>
    </source>
</reference>
<evidence type="ECO:0000256" key="5">
    <source>
        <dbReference type="ARBA" id="ARBA00019043"/>
    </source>
</evidence>
<dbReference type="PROSITE" id="PS00455">
    <property type="entry name" value="AMP_BINDING"/>
    <property type="match status" value="1"/>
</dbReference>
<dbReference type="GO" id="GO:0005777">
    <property type="term" value="C:peroxisome"/>
    <property type="evidence" value="ECO:0007669"/>
    <property type="project" value="UniProtKB-SubCell"/>
</dbReference>
<dbReference type="Gene3D" id="3.40.50.980">
    <property type="match status" value="2"/>
</dbReference>
<sequence>MEKILRGPKGFKVPNVSYGEFIYERLRNAPERVVQIDAKSGETLTNHDLLKQSVILSKELMRKNMKIDNTIMISSENSNNYFIAVCATIFTGACISPINPAYLEEEIRHCLNISKPQIIFVSRNTEKLIHRIVKSMMSNIELIQLDDDTELNGINTIRDIIKNSKEFLMNSDLLNFKPANIPRPSEQEIVILYSSGTTGLPKGVMLSSRNLLALWHAKTNIMFTKRLENAIYLVLLPFFHGYGFSLMMFIITIGAQAIVMKSFQPELFCESVEKYQVTTIPLVPPIMVFLAKHPLVSKYNFDSVEDLICGAAPLPIDVRKAVQERFGKNMNIRNGYGMTELTVVASISPYNPKNIETIGCLLPGIDCKVIDPETSKSLGKHKTGELCFRGDFTMLGYKGDPEATSQTIDNYGWLHTGDLGYYDHDGYLFVVGRLKELIKFNGFQIAPAEIENLLLTHVDVNDAAVFGQDHETYGQIPVALVVLKPNATATPEQLCKFINDRVSPQKYLRGGVTIVKSIPKNPSGKILRRELHKLVSKL</sequence>
<evidence type="ECO:0000313" key="18">
    <source>
        <dbReference type="Proteomes" id="UP001168972"/>
    </source>
</evidence>
<dbReference type="InterPro" id="IPR020845">
    <property type="entry name" value="AMP-binding_CS"/>
</dbReference>
<evidence type="ECO:0000256" key="3">
    <source>
        <dbReference type="ARBA" id="ARBA00006432"/>
    </source>
</evidence>
<dbReference type="InterPro" id="IPR025110">
    <property type="entry name" value="AMP-bd_C"/>
</dbReference>
<evidence type="ECO:0000256" key="7">
    <source>
        <dbReference type="ARBA" id="ARBA00022842"/>
    </source>
</evidence>
<evidence type="ECO:0000259" key="15">
    <source>
        <dbReference type="Pfam" id="PF00501"/>
    </source>
</evidence>
<keyword evidence="12" id="KW-0599">Photoprotein</keyword>
<keyword evidence="8" id="KW-0560">Oxidoreductase</keyword>
<keyword evidence="14" id="KW-1133">Transmembrane helix</keyword>
<evidence type="ECO:0000256" key="1">
    <source>
        <dbReference type="ARBA" id="ARBA00001946"/>
    </source>
</evidence>
<dbReference type="GO" id="GO:0016405">
    <property type="term" value="F:CoA-ligase activity"/>
    <property type="evidence" value="ECO:0007669"/>
    <property type="project" value="TreeGrafter"/>
</dbReference>
<dbReference type="Gene3D" id="3.30.300.30">
    <property type="match status" value="1"/>
</dbReference>
<evidence type="ECO:0000256" key="8">
    <source>
        <dbReference type="ARBA" id="ARBA00023002"/>
    </source>
</evidence>
<dbReference type="GO" id="GO:0005524">
    <property type="term" value="F:ATP binding"/>
    <property type="evidence" value="ECO:0007669"/>
    <property type="project" value="UniProtKB-KW"/>
</dbReference>
<keyword evidence="9" id="KW-0503">Monooxygenase</keyword>
<dbReference type="EMBL" id="JAQQBR010001835">
    <property type="protein sequence ID" value="KAK0161039.1"/>
    <property type="molecule type" value="Genomic_DNA"/>
</dbReference>
<organism evidence="17 18">
    <name type="scientific">Microctonus hyperodae</name>
    <name type="common">Parasitoid wasp</name>
    <dbReference type="NCBI Taxonomy" id="165561"/>
    <lineage>
        <taxon>Eukaryota</taxon>
        <taxon>Metazoa</taxon>
        <taxon>Ecdysozoa</taxon>
        <taxon>Arthropoda</taxon>
        <taxon>Hexapoda</taxon>
        <taxon>Insecta</taxon>
        <taxon>Pterygota</taxon>
        <taxon>Neoptera</taxon>
        <taxon>Endopterygota</taxon>
        <taxon>Hymenoptera</taxon>
        <taxon>Apocrita</taxon>
        <taxon>Ichneumonoidea</taxon>
        <taxon>Braconidae</taxon>
        <taxon>Euphorinae</taxon>
        <taxon>Microctonus</taxon>
    </lineage>
</organism>
<comment type="subcellular location">
    <subcellularLocation>
        <location evidence="2">Peroxisome</location>
    </subcellularLocation>
</comment>
<gene>
    <name evidence="17" type="ORF">PV327_009557</name>
</gene>
<keyword evidence="6" id="KW-0067">ATP-binding</keyword>
<comment type="similarity">
    <text evidence="3">Belongs to the ATP-dependent AMP-binding enzyme family.</text>
</comment>
<evidence type="ECO:0000313" key="17">
    <source>
        <dbReference type="EMBL" id="KAK0161039.1"/>
    </source>
</evidence>
<evidence type="ECO:0000256" key="6">
    <source>
        <dbReference type="ARBA" id="ARBA00022840"/>
    </source>
</evidence>
<dbReference type="EC" id="1.13.12.7" evidence="4"/>
<protein>
    <recommendedName>
        <fullName evidence="5">Luciferin 4-monooxygenase</fullName>
        <ecNumber evidence="4">1.13.12.7</ecNumber>
    </recommendedName>
</protein>
<dbReference type="Pfam" id="PF00501">
    <property type="entry name" value="AMP-binding"/>
    <property type="match status" value="1"/>
</dbReference>
<evidence type="ECO:0000256" key="9">
    <source>
        <dbReference type="ARBA" id="ARBA00023033"/>
    </source>
</evidence>
<dbReference type="Proteomes" id="UP001168972">
    <property type="component" value="Unassembled WGS sequence"/>
</dbReference>
<evidence type="ECO:0000256" key="13">
    <source>
        <dbReference type="ARBA" id="ARBA00048497"/>
    </source>
</evidence>
<dbReference type="Pfam" id="PF13193">
    <property type="entry name" value="AMP-binding_C"/>
    <property type="match status" value="1"/>
</dbReference>
<keyword evidence="10" id="KW-0576">Peroxisome</keyword>
<dbReference type="SUPFAM" id="SSF56801">
    <property type="entry name" value="Acetyl-CoA synthetase-like"/>
    <property type="match status" value="1"/>
</dbReference>
<name>A0AA39F0F4_MICHY</name>
<keyword evidence="14" id="KW-0812">Transmembrane</keyword>
<comment type="catalytic activity">
    <reaction evidence="13">
        <text>firefly D-luciferin + ATP + O2 = firefly oxyluciferin + hnu + AMP + CO2 + diphosphate</text>
        <dbReference type="Rhea" id="RHEA:10732"/>
        <dbReference type="ChEBI" id="CHEBI:15379"/>
        <dbReference type="ChEBI" id="CHEBI:16526"/>
        <dbReference type="ChEBI" id="CHEBI:16792"/>
        <dbReference type="ChEBI" id="CHEBI:30212"/>
        <dbReference type="ChEBI" id="CHEBI:30616"/>
        <dbReference type="ChEBI" id="CHEBI:33019"/>
        <dbReference type="ChEBI" id="CHEBI:58038"/>
        <dbReference type="ChEBI" id="CHEBI:456215"/>
        <dbReference type="EC" id="1.13.12.7"/>
    </reaction>
</comment>